<dbReference type="GO" id="GO:0016747">
    <property type="term" value="F:acyltransferase activity, transferring groups other than amino-acyl groups"/>
    <property type="evidence" value="ECO:0007669"/>
    <property type="project" value="InterPro"/>
</dbReference>
<evidence type="ECO:0000256" key="2">
    <source>
        <dbReference type="ARBA" id="ARBA00023315"/>
    </source>
</evidence>
<organism evidence="4 5">
    <name type="scientific">Gryllotalpicola protaetiae</name>
    <dbReference type="NCBI Taxonomy" id="2419771"/>
    <lineage>
        <taxon>Bacteria</taxon>
        <taxon>Bacillati</taxon>
        <taxon>Actinomycetota</taxon>
        <taxon>Actinomycetes</taxon>
        <taxon>Micrococcales</taxon>
        <taxon>Microbacteriaceae</taxon>
        <taxon>Gryllotalpicola</taxon>
    </lineage>
</organism>
<dbReference type="CDD" id="cd04301">
    <property type="entry name" value="NAT_SF"/>
    <property type="match status" value="1"/>
</dbReference>
<dbReference type="Pfam" id="PF00583">
    <property type="entry name" value="Acetyltransf_1"/>
    <property type="match status" value="1"/>
</dbReference>
<dbReference type="PANTHER" id="PTHR43877">
    <property type="entry name" value="AMINOALKYLPHOSPHONATE N-ACETYLTRANSFERASE-RELATED-RELATED"/>
    <property type="match status" value="1"/>
</dbReference>
<dbReference type="RefSeq" id="WP_120790667.1">
    <property type="nucleotide sequence ID" value="NZ_CP032624.1"/>
</dbReference>
<dbReference type="SUPFAM" id="SSF55729">
    <property type="entry name" value="Acyl-CoA N-acyltransferases (Nat)"/>
    <property type="match status" value="1"/>
</dbReference>
<evidence type="ECO:0000313" key="4">
    <source>
        <dbReference type="EMBL" id="AYG05139.1"/>
    </source>
</evidence>
<dbReference type="Proteomes" id="UP000275069">
    <property type="component" value="Chromosome"/>
</dbReference>
<gene>
    <name evidence="4" type="ORF">D7I44_17545</name>
</gene>
<evidence type="ECO:0000313" key="5">
    <source>
        <dbReference type="Proteomes" id="UP000275069"/>
    </source>
</evidence>
<sequence length="138" mass="14656">MVVCWIPDAAALYLFGGPAPRWPFDVAQLSASESRAGHTAWVLVEDDVLVGQFELTVTGDDAWLSRVILDPAQRGRDLAHVLVASALDQARAQGASRVGLHVIVGNHPAIRSYAAAGFAAVDGAERPDVVAMRVDLQS</sequence>
<name>A0A387BW63_9MICO</name>
<dbReference type="InterPro" id="IPR050832">
    <property type="entry name" value="Bact_Acetyltransf"/>
</dbReference>
<dbReference type="OrthoDB" id="9814648at2"/>
<dbReference type="PANTHER" id="PTHR43877:SF2">
    <property type="entry name" value="AMINOALKYLPHOSPHONATE N-ACETYLTRANSFERASE-RELATED"/>
    <property type="match status" value="1"/>
</dbReference>
<dbReference type="EMBL" id="CP032624">
    <property type="protein sequence ID" value="AYG05139.1"/>
    <property type="molecule type" value="Genomic_DNA"/>
</dbReference>
<accession>A0A387BW63</accession>
<reference evidence="4 5" key="1">
    <citation type="submission" date="2018-09" db="EMBL/GenBank/DDBJ databases">
        <title>Genome sequencing of strain 2DFW10M-5.</title>
        <authorList>
            <person name="Heo J."/>
            <person name="Kim S.-J."/>
            <person name="Kwon S.-W."/>
        </authorList>
    </citation>
    <scope>NUCLEOTIDE SEQUENCE [LARGE SCALE GENOMIC DNA]</scope>
    <source>
        <strain evidence="4 5">2DFW10M-5</strain>
    </source>
</reference>
<dbReference type="AlphaFoldDB" id="A0A387BW63"/>
<evidence type="ECO:0000259" key="3">
    <source>
        <dbReference type="PROSITE" id="PS51186"/>
    </source>
</evidence>
<dbReference type="KEGG" id="gry:D7I44_17545"/>
<proteinExistence type="predicted"/>
<dbReference type="InterPro" id="IPR000182">
    <property type="entry name" value="GNAT_dom"/>
</dbReference>
<dbReference type="PROSITE" id="PS51186">
    <property type="entry name" value="GNAT"/>
    <property type="match status" value="1"/>
</dbReference>
<evidence type="ECO:0000256" key="1">
    <source>
        <dbReference type="ARBA" id="ARBA00022679"/>
    </source>
</evidence>
<keyword evidence="2" id="KW-0012">Acyltransferase</keyword>
<keyword evidence="5" id="KW-1185">Reference proteome</keyword>
<keyword evidence="1 4" id="KW-0808">Transferase</keyword>
<dbReference type="InterPro" id="IPR016181">
    <property type="entry name" value="Acyl_CoA_acyltransferase"/>
</dbReference>
<dbReference type="Gene3D" id="3.40.630.30">
    <property type="match status" value="1"/>
</dbReference>
<feature type="domain" description="N-acetyltransferase" evidence="3">
    <location>
        <begin position="1"/>
        <end position="137"/>
    </location>
</feature>
<protein>
    <submittedName>
        <fullName evidence="4">GNAT family N-acetyltransferase</fullName>
    </submittedName>
</protein>